<dbReference type="EMBL" id="BNJQ01000004">
    <property type="protein sequence ID" value="GHP03096.1"/>
    <property type="molecule type" value="Genomic_DNA"/>
</dbReference>
<evidence type="ECO:0000313" key="8">
    <source>
        <dbReference type="EMBL" id="GHP03096.1"/>
    </source>
</evidence>
<gene>
    <name evidence="8" type="ORF">PPROV_000185100</name>
</gene>
<dbReference type="PROSITE" id="PS51032">
    <property type="entry name" value="AP2_ERF"/>
    <property type="match status" value="1"/>
</dbReference>
<accession>A0A830H7A1</accession>
<name>A0A830H7A1_9CHLO</name>
<evidence type="ECO:0000256" key="5">
    <source>
        <dbReference type="ARBA" id="ARBA00023242"/>
    </source>
</evidence>
<evidence type="ECO:0000259" key="7">
    <source>
        <dbReference type="PROSITE" id="PS51032"/>
    </source>
</evidence>
<feature type="domain" description="AP2/ERF" evidence="7">
    <location>
        <begin position="63"/>
        <end position="120"/>
    </location>
</feature>
<dbReference type="InterPro" id="IPR016177">
    <property type="entry name" value="DNA-bd_dom_sf"/>
</dbReference>
<evidence type="ECO:0000256" key="2">
    <source>
        <dbReference type="ARBA" id="ARBA00023015"/>
    </source>
</evidence>
<evidence type="ECO:0000256" key="6">
    <source>
        <dbReference type="SAM" id="MobiDB-lite"/>
    </source>
</evidence>
<keyword evidence="4" id="KW-0804">Transcription</keyword>
<keyword evidence="3" id="KW-0238">DNA-binding</keyword>
<dbReference type="PANTHER" id="PTHR31194">
    <property type="entry name" value="SHN SHINE , DNA BINDING / TRANSCRIPTION FACTOR"/>
    <property type="match status" value="1"/>
</dbReference>
<evidence type="ECO:0000256" key="1">
    <source>
        <dbReference type="ARBA" id="ARBA00004123"/>
    </source>
</evidence>
<dbReference type="GO" id="GO:0005634">
    <property type="term" value="C:nucleus"/>
    <property type="evidence" value="ECO:0007669"/>
    <property type="project" value="UniProtKB-SubCell"/>
</dbReference>
<dbReference type="GO" id="GO:0003700">
    <property type="term" value="F:DNA-binding transcription factor activity"/>
    <property type="evidence" value="ECO:0007669"/>
    <property type="project" value="InterPro"/>
</dbReference>
<organism evidence="8 9">
    <name type="scientific">Pycnococcus provasolii</name>
    <dbReference type="NCBI Taxonomy" id="41880"/>
    <lineage>
        <taxon>Eukaryota</taxon>
        <taxon>Viridiplantae</taxon>
        <taxon>Chlorophyta</taxon>
        <taxon>Pseudoscourfieldiophyceae</taxon>
        <taxon>Pseudoscourfieldiales</taxon>
        <taxon>Pycnococcaceae</taxon>
        <taxon>Pycnococcus</taxon>
    </lineage>
</organism>
<evidence type="ECO:0000256" key="3">
    <source>
        <dbReference type="ARBA" id="ARBA00023125"/>
    </source>
</evidence>
<keyword evidence="5" id="KW-0539">Nucleus</keyword>
<dbReference type="GO" id="GO:0003677">
    <property type="term" value="F:DNA binding"/>
    <property type="evidence" value="ECO:0007669"/>
    <property type="project" value="UniProtKB-KW"/>
</dbReference>
<dbReference type="InterPro" id="IPR036955">
    <property type="entry name" value="AP2/ERF_dom_sf"/>
</dbReference>
<dbReference type="SMART" id="SM00380">
    <property type="entry name" value="AP2"/>
    <property type="match status" value="1"/>
</dbReference>
<feature type="region of interest" description="Disordered" evidence="6">
    <location>
        <begin position="1"/>
        <end position="69"/>
    </location>
</feature>
<protein>
    <recommendedName>
        <fullName evidence="7">AP2/ERF domain-containing protein</fullName>
    </recommendedName>
</protein>
<dbReference type="CDD" id="cd00018">
    <property type="entry name" value="AP2"/>
    <property type="match status" value="1"/>
</dbReference>
<comment type="caution">
    <text evidence="8">The sequence shown here is derived from an EMBL/GenBank/DDBJ whole genome shotgun (WGS) entry which is preliminary data.</text>
</comment>
<feature type="region of interest" description="Disordered" evidence="6">
    <location>
        <begin position="121"/>
        <end position="147"/>
    </location>
</feature>
<feature type="compositionally biased region" description="Acidic residues" evidence="6">
    <location>
        <begin position="136"/>
        <end position="145"/>
    </location>
</feature>
<sequence>MNQESVIGKRNLAERDISVQVPVPDLQAPVPKRAKGTSTEITNESLEDRPATPPTPQAPNKNGYRGVRQRPWGKWAAEIRDPLKKTRVWLGTYDSATEAARAYDHAARLLRGRQARCNFPSREERALRNGGNTSQDSDDYSDDCSELSSHTRNLVETAIQAAPCRAVKKAAEKAEKERARAAMLAARERAGSPVPPPPVPEPQVQKLHTVTPSGRSDEGENSLGSDDDDFEVCNLILASAENDFWGDAPSCLGSSTCLLDVQACHGSCLALPEGESAFEAAAVAAAAAAVVAGDVDDACDDDVEDLLLHVPTMDTTTGHDSLMNVFC</sequence>
<dbReference type="Pfam" id="PF00847">
    <property type="entry name" value="AP2"/>
    <property type="match status" value="1"/>
</dbReference>
<dbReference type="AlphaFoldDB" id="A0A830H7A1"/>
<feature type="region of interest" description="Disordered" evidence="6">
    <location>
        <begin position="178"/>
        <end position="225"/>
    </location>
</feature>
<dbReference type="SUPFAM" id="SSF54171">
    <property type="entry name" value="DNA-binding domain"/>
    <property type="match status" value="1"/>
</dbReference>
<comment type="subcellular location">
    <subcellularLocation>
        <location evidence="1">Nucleus</location>
    </subcellularLocation>
</comment>
<dbReference type="Proteomes" id="UP000660262">
    <property type="component" value="Unassembled WGS sequence"/>
</dbReference>
<dbReference type="PANTHER" id="PTHR31194:SF189">
    <property type="entry name" value="AP2_ERF DOMAIN-CONTAINING PROTEIN"/>
    <property type="match status" value="1"/>
</dbReference>
<dbReference type="InterPro" id="IPR001471">
    <property type="entry name" value="AP2/ERF_dom"/>
</dbReference>
<evidence type="ECO:0000313" key="9">
    <source>
        <dbReference type="Proteomes" id="UP000660262"/>
    </source>
</evidence>
<dbReference type="Gene3D" id="3.30.730.10">
    <property type="entry name" value="AP2/ERF domain"/>
    <property type="match status" value="1"/>
</dbReference>
<evidence type="ECO:0000256" key="4">
    <source>
        <dbReference type="ARBA" id="ARBA00023163"/>
    </source>
</evidence>
<keyword evidence="2" id="KW-0805">Transcription regulation</keyword>
<dbReference type="FunFam" id="3.30.730.10:FF:000001">
    <property type="entry name" value="Ethylene-responsive transcription factor 2"/>
    <property type="match status" value="1"/>
</dbReference>
<proteinExistence type="predicted"/>
<reference evidence="8" key="1">
    <citation type="submission" date="2020-10" db="EMBL/GenBank/DDBJ databases">
        <title>Unveiling of a novel bifunctional photoreceptor, Dualchrome1, isolated from a cosmopolitan green alga.</title>
        <authorList>
            <person name="Suzuki S."/>
            <person name="Kawachi M."/>
        </authorList>
    </citation>
    <scope>NUCLEOTIDE SEQUENCE</scope>
    <source>
        <strain evidence="8">NIES 2893</strain>
    </source>
</reference>
<dbReference type="OrthoDB" id="550883at2759"/>
<feature type="compositionally biased region" description="Basic and acidic residues" evidence="6">
    <location>
        <begin position="178"/>
        <end position="190"/>
    </location>
</feature>
<dbReference type="InterPro" id="IPR050913">
    <property type="entry name" value="AP2/ERF_ERF"/>
</dbReference>
<keyword evidence="9" id="KW-1185">Reference proteome</keyword>
<dbReference type="PRINTS" id="PR00367">
    <property type="entry name" value="ETHRSPELEMNT"/>
</dbReference>